<dbReference type="Proteomes" id="UP000076603">
    <property type="component" value="Unassembled WGS sequence"/>
</dbReference>
<dbReference type="SMART" id="SM00267">
    <property type="entry name" value="GGDEF"/>
    <property type="match status" value="1"/>
</dbReference>
<keyword evidence="3" id="KW-1185">Reference proteome</keyword>
<dbReference type="InterPro" id="IPR050469">
    <property type="entry name" value="Diguanylate_Cyclase"/>
</dbReference>
<dbReference type="PATRIC" id="fig|1121326.3.peg.2334"/>
<reference evidence="2 3" key="1">
    <citation type="submission" date="2016-04" db="EMBL/GenBank/DDBJ databases">
        <title>Genome sequence of Clostridium magnum DSM 2767.</title>
        <authorList>
            <person name="Poehlein A."/>
            <person name="Uhlig R."/>
            <person name="Fischer R."/>
            <person name="Bahl H."/>
            <person name="Daniel R."/>
        </authorList>
    </citation>
    <scope>NUCLEOTIDE SEQUENCE [LARGE SCALE GENOMIC DNA]</scope>
    <source>
        <strain evidence="2 3">DSM 2767</strain>
    </source>
</reference>
<evidence type="ECO:0000313" key="2">
    <source>
        <dbReference type="EMBL" id="KZL92523.1"/>
    </source>
</evidence>
<dbReference type="InterPro" id="IPR029787">
    <property type="entry name" value="Nucleotide_cyclase"/>
</dbReference>
<dbReference type="OrthoDB" id="9805474at2"/>
<feature type="domain" description="GGDEF" evidence="1">
    <location>
        <begin position="102"/>
        <end position="239"/>
    </location>
</feature>
<evidence type="ECO:0000313" key="3">
    <source>
        <dbReference type="Proteomes" id="UP000076603"/>
    </source>
</evidence>
<dbReference type="STRING" id="1121326.CLMAG_23370"/>
<comment type="caution">
    <text evidence="2">The sequence shown here is derived from an EMBL/GenBank/DDBJ whole genome shotgun (WGS) entry which is preliminary data.</text>
</comment>
<sequence>MNNIFSKEENIISNAEKLISLKHFKSIEDEVNYTNLLNEYKELLKQMMKMIKMSDKTQLDLKTISDNFEIISQIDVLTGLYNRRYFNEAYDREWKNSILVKTPISLVMIDVDYFKKYNDTYGHLKGDECLAAIAKEVKQSTRKSRDIVSRFGGEEFIMILPETDINSAVLLAKELLKAVKDLNIAHESSPIDKRITLSIGVASMIANENVNMDIFLKMADDALYEAKNNGRNCIKIYIPAV</sequence>
<dbReference type="SUPFAM" id="SSF55073">
    <property type="entry name" value="Nucleotide cyclase"/>
    <property type="match status" value="1"/>
</dbReference>
<dbReference type="FunFam" id="3.30.70.270:FF:000001">
    <property type="entry name" value="Diguanylate cyclase domain protein"/>
    <property type="match status" value="1"/>
</dbReference>
<dbReference type="GO" id="GO:1902201">
    <property type="term" value="P:negative regulation of bacterial-type flagellum-dependent cell motility"/>
    <property type="evidence" value="ECO:0007669"/>
    <property type="project" value="TreeGrafter"/>
</dbReference>
<dbReference type="CDD" id="cd01949">
    <property type="entry name" value="GGDEF"/>
    <property type="match status" value="1"/>
</dbReference>
<name>A0A162TDX7_9CLOT</name>
<dbReference type="PANTHER" id="PTHR45138:SF9">
    <property type="entry name" value="DIGUANYLATE CYCLASE DGCM-RELATED"/>
    <property type="match status" value="1"/>
</dbReference>
<dbReference type="RefSeq" id="WP_066622060.1">
    <property type="nucleotide sequence ID" value="NZ_FQXL01000036.1"/>
</dbReference>
<dbReference type="PANTHER" id="PTHR45138">
    <property type="entry name" value="REGULATORY COMPONENTS OF SENSORY TRANSDUCTION SYSTEM"/>
    <property type="match status" value="1"/>
</dbReference>
<organism evidence="2 3">
    <name type="scientific">Clostridium magnum DSM 2767</name>
    <dbReference type="NCBI Taxonomy" id="1121326"/>
    <lineage>
        <taxon>Bacteria</taxon>
        <taxon>Bacillati</taxon>
        <taxon>Bacillota</taxon>
        <taxon>Clostridia</taxon>
        <taxon>Eubacteriales</taxon>
        <taxon>Clostridiaceae</taxon>
        <taxon>Clostridium</taxon>
    </lineage>
</organism>
<dbReference type="AlphaFoldDB" id="A0A162TDX7"/>
<evidence type="ECO:0000259" key="1">
    <source>
        <dbReference type="PROSITE" id="PS50887"/>
    </source>
</evidence>
<dbReference type="NCBIfam" id="TIGR00254">
    <property type="entry name" value="GGDEF"/>
    <property type="match status" value="1"/>
</dbReference>
<accession>A0A162TDX7</accession>
<dbReference type="GO" id="GO:0043709">
    <property type="term" value="P:cell adhesion involved in single-species biofilm formation"/>
    <property type="evidence" value="ECO:0007669"/>
    <property type="project" value="TreeGrafter"/>
</dbReference>
<dbReference type="PROSITE" id="PS50887">
    <property type="entry name" value="GGDEF"/>
    <property type="match status" value="1"/>
</dbReference>
<dbReference type="Pfam" id="PF00990">
    <property type="entry name" value="GGDEF"/>
    <property type="match status" value="1"/>
</dbReference>
<proteinExistence type="predicted"/>
<dbReference type="InterPro" id="IPR000160">
    <property type="entry name" value="GGDEF_dom"/>
</dbReference>
<dbReference type="Gene3D" id="3.30.70.270">
    <property type="match status" value="1"/>
</dbReference>
<protein>
    <submittedName>
        <fullName evidence="2">Phytochrome-like protein cph2</fullName>
    </submittedName>
</protein>
<gene>
    <name evidence="2" type="primary">cph2_4</name>
    <name evidence="2" type="ORF">CLMAG_23370</name>
</gene>
<dbReference type="InterPro" id="IPR043128">
    <property type="entry name" value="Rev_trsase/Diguanyl_cyclase"/>
</dbReference>
<dbReference type="EMBL" id="LWAE01000002">
    <property type="protein sequence ID" value="KZL92523.1"/>
    <property type="molecule type" value="Genomic_DNA"/>
</dbReference>
<dbReference type="GO" id="GO:0052621">
    <property type="term" value="F:diguanylate cyclase activity"/>
    <property type="evidence" value="ECO:0007669"/>
    <property type="project" value="TreeGrafter"/>
</dbReference>
<dbReference type="GO" id="GO:0005886">
    <property type="term" value="C:plasma membrane"/>
    <property type="evidence" value="ECO:0007669"/>
    <property type="project" value="TreeGrafter"/>
</dbReference>